<comment type="caution">
    <text evidence="5">The sequence shown here is derived from an EMBL/GenBank/DDBJ whole genome shotgun (WGS) entry which is preliminary data.</text>
</comment>
<sequence>MLCAALTLTGCGRQYTNLGEARAAYARDGIGPIVIAAVEDPLGPGFLQGIELAVREINAAGGLLGRAVQIRRFPSSGDLRQGRRTAIAIAQDPRISVVLGHRTSELAVPLSVIYERARVLFMPSFATAEQLTRHGFDFVLRTLPDNAAMAAQTASVAQLFGHERIAVLHSRDDYARELAFLFEDEARARGLRIVFGASFFAAESNYRGMLGQLNGVDFDAVYLSTEHLPGARLVRQLRELGFAQPVLGSDRLAFGRYEELVGSAGDRTVAPGIYDVDTPGPLNRAFVTAYRAAHNADPDQSAAQGYDTARLFADIVRTAGSTEPSVLATTARYSPPRAGVTGIFAHDPRGDVYGKLFELRVLRFGRWWPLPGVTAPYRLASFRAARLEMQREAAQQAQTPAPAPGPQPTPPEPAMAEVVDAAAAAAERLQQTAAAVSMPADKAVGAAETAAAADPGADLQTLTTARLSAAERARIWLRLAHEILGFQRLGLVAPQTGAGSAAVGLARSLADDLGFTVDICELPAPDAHAAEPLNAIELTRREREGISVDDPLEQAAVRCWTRLARSTDALLVVPDSGLRPGLVRRLNRTLRSFGVPTFAVAQSLDSDLGLTLALVATGVDLDDPQVALRFNGVLKGLRVSALNRKLTNLPAVSADLEAFAELGIRPDPRLLTLVSRAMQPAFPSAGPDPAQNGGTDADAAVSAAAPTSYE</sequence>
<dbReference type="PANTHER" id="PTHR47151">
    <property type="entry name" value="LEU/ILE/VAL-BINDING ABC TRANSPORTER SUBUNIT"/>
    <property type="match status" value="1"/>
</dbReference>
<keyword evidence="2" id="KW-0732">Signal</keyword>
<evidence type="ECO:0000313" key="5">
    <source>
        <dbReference type="EMBL" id="MBK1633726.1"/>
    </source>
</evidence>
<dbReference type="PANTHER" id="PTHR47151:SF2">
    <property type="entry name" value="AMINO ACID BINDING PROTEIN"/>
    <property type="match status" value="1"/>
</dbReference>
<dbReference type="SUPFAM" id="SSF53822">
    <property type="entry name" value="Periplasmic binding protein-like I"/>
    <property type="match status" value="1"/>
</dbReference>
<feature type="domain" description="Leucine-binding protein" evidence="4">
    <location>
        <begin position="41"/>
        <end position="332"/>
    </location>
</feature>
<feature type="compositionally biased region" description="Low complexity" evidence="3">
    <location>
        <begin position="696"/>
        <end position="710"/>
    </location>
</feature>
<dbReference type="Pfam" id="PF13458">
    <property type="entry name" value="Peripla_BP_6"/>
    <property type="match status" value="1"/>
</dbReference>
<reference evidence="5 6" key="1">
    <citation type="journal article" date="2020" name="Microorganisms">
        <title>Osmotic Adaptation and Compatible Solute Biosynthesis of Phototrophic Bacteria as Revealed from Genome Analyses.</title>
        <authorList>
            <person name="Imhoff J.F."/>
            <person name="Rahn T."/>
            <person name="Kunzel S."/>
            <person name="Keller A."/>
            <person name="Neulinger S.C."/>
        </authorList>
    </citation>
    <scope>NUCLEOTIDE SEQUENCE [LARGE SCALE GENOMIC DNA]</scope>
    <source>
        <strain evidence="5 6">DSM 6210</strain>
    </source>
</reference>
<feature type="region of interest" description="Disordered" evidence="3">
    <location>
        <begin position="682"/>
        <end position="710"/>
    </location>
</feature>
<feature type="compositionally biased region" description="Pro residues" evidence="3">
    <location>
        <begin position="401"/>
        <end position="413"/>
    </location>
</feature>
<protein>
    <recommendedName>
        <fullName evidence="4">Leucine-binding protein domain-containing protein</fullName>
    </recommendedName>
</protein>
<comment type="similarity">
    <text evidence="1">Belongs to the leucine-binding protein family.</text>
</comment>
<gene>
    <name evidence="5" type="ORF">CKO31_23880</name>
</gene>
<evidence type="ECO:0000256" key="1">
    <source>
        <dbReference type="ARBA" id="ARBA00010062"/>
    </source>
</evidence>
<proteinExistence type="inferred from homology"/>
<dbReference type="EMBL" id="NRRV01000110">
    <property type="protein sequence ID" value="MBK1633726.1"/>
    <property type="molecule type" value="Genomic_DNA"/>
</dbReference>
<accession>A0ABS1CP89</accession>
<name>A0ABS1CP89_9GAMM</name>
<evidence type="ECO:0000256" key="2">
    <source>
        <dbReference type="ARBA" id="ARBA00022729"/>
    </source>
</evidence>
<organism evidence="5 6">
    <name type="scientific">Thiohalocapsa halophila</name>
    <dbReference type="NCBI Taxonomy" id="69359"/>
    <lineage>
        <taxon>Bacteria</taxon>
        <taxon>Pseudomonadati</taxon>
        <taxon>Pseudomonadota</taxon>
        <taxon>Gammaproteobacteria</taxon>
        <taxon>Chromatiales</taxon>
        <taxon>Chromatiaceae</taxon>
        <taxon>Thiohalocapsa</taxon>
    </lineage>
</organism>
<dbReference type="Proteomes" id="UP000748752">
    <property type="component" value="Unassembled WGS sequence"/>
</dbReference>
<dbReference type="InterPro" id="IPR028081">
    <property type="entry name" value="Leu-bd"/>
</dbReference>
<dbReference type="Gene3D" id="3.40.50.2300">
    <property type="match status" value="3"/>
</dbReference>
<evidence type="ECO:0000256" key="3">
    <source>
        <dbReference type="SAM" id="MobiDB-lite"/>
    </source>
</evidence>
<evidence type="ECO:0000259" key="4">
    <source>
        <dbReference type="Pfam" id="PF13458"/>
    </source>
</evidence>
<dbReference type="InterPro" id="IPR028082">
    <property type="entry name" value="Peripla_BP_I"/>
</dbReference>
<keyword evidence="6" id="KW-1185">Reference proteome</keyword>
<feature type="region of interest" description="Disordered" evidence="3">
    <location>
        <begin position="390"/>
        <end position="413"/>
    </location>
</feature>
<evidence type="ECO:0000313" key="6">
    <source>
        <dbReference type="Proteomes" id="UP000748752"/>
    </source>
</evidence>